<reference evidence="1" key="1">
    <citation type="submission" date="2019-04" db="EMBL/GenBank/DDBJ databases">
        <title>Microbes associate with the intestines of laboratory mice.</title>
        <authorList>
            <person name="Navarre W."/>
            <person name="Wong E."/>
            <person name="Huang K."/>
            <person name="Tropini C."/>
            <person name="Ng K."/>
            <person name="Yu B."/>
        </authorList>
    </citation>
    <scope>NUCLEOTIDE SEQUENCE</scope>
    <source>
        <strain evidence="1">NM72_1-8</strain>
    </source>
</reference>
<comment type="caution">
    <text evidence="1">The sequence shown here is derived from an EMBL/GenBank/DDBJ whole genome shotgun (WGS) entry which is preliminary data.</text>
</comment>
<dbReference type="Proteomes" id="UP000307720">
    <property type="component" value="Unassembled WGS sequence"/>
</dbReference>
<organism evidence="1 2">
    <name type="scientific">Hominisplanchenecus murintestinalis</name>
    <dbReference type="NCBI Taxonomy" id="2941517"/>
    <lineage>
        <taxon>Bacteria</taxon>
        <taxon>Bacillati</taxon>
        <taxon>Bacillota</taxon>
        <taxon>Clostridia</taxon>
        <taxon>Lachnospirales</taxon>
        <taxon>Lachnospiraceae</taxon>
        <taxon>Hominisplanchenecus</taxon>
    </lineage>
</organism>
<evidence type="ECO:0000313" key="1">
    <source>
        <dbReference type="EMBL" id="TGX97512.1"/>
    </source>
</evidence>
<gene>
    <name evidence="1" type="ORF">E5357_12305</name>
</gene>
<name>A0AC61QWV5_9FIRM</name>
<proteinExistence type="predicted"/>
<accession>A0AC61QWV5</accession>
<sequence>MKFIDKVTNYYKEHGAKGVAWRVMEKLTGIRPGAISYSKWIAQNTPDERELARQGDEQFPYMPVFSIVVPLFRTKAAYLGELIESVRSQSYGAWELCLSDGSGEDSPLTGILEEYCRMDGRIRVVRAEKPLGISENTNAAIRMAGGDYLVFADHDDILAPDALYECAHRIYEDGVYDVLYSDEDKISMDGKKRFDPQFKTDFNPDLLRSMNYICHLLVVRREFACQVGFLDGSYDGAQDYDFILRCAESTEKIAHIPKVLYHWRCHGDSTAVNQESKLYAFEAGRRALQAHLDRLGIRGEVSQGEYLGLYRTRYFVKDEPLVSILIPNKDHREDLERCISSLHQKSLYRNYEILIIENNSERQETFALYEELVRADERVKVVTYQGSFNYSAINNFGASHALGEYFLFLNNDTEMISEESIGEMLELCSRENTGAVGARLYYGDGTVQHAGVVIGLGGIAGHAFSGERRSATGYCRRIICTQDMSAVTAACMMMKRQDFEELGGFDESLEVTFNDVDLCLRVREMGKWVVYTPYAQFYHYESKSRGNEDTTEKVERFHGEIRRFLDKWSSFLEKGDPFYSPNLTRMRPDFSLRDKTLEPHIGVPEIYKDI</sequence>
<keyword evidence="2" id="KW-1185">Reference proteome</keyword>
<protein>
    <submittedName>
        <fullName evidence="1">Glycosyltransferase family 2 protein</fullName>
    </submittedName>
</protein>
<dbReference type="EMBL" id="SRZB01000030">
    <property type="protein sequence ID" value="TGX97512.1"/>
    <property type="molecule type" value="Genomic_DNA"/>
</dbReference>
<evidence type="ECO:0000313" key="2">
    <source>
        <dbReference type="Proteomes" id="UP000307720"/>
    </source>
</evidence>